<reference evidence="2" key="2">
    <citation type="submission" date="2023-06" db="EMBL/GenBank/DDBJ databases">
        <authorList>
            <consortium name="Lawrence Berkeley National Laboratory"/>
            <person name="Haridas S."/>
            <person name="Hensen N."/>
            <person name="Bonometti L."/>
            <person name="Westerberg I."/>
            <person name="Brannstrom I.O."/>
            <person name="Guillou S."/>
            <person name="Cros-Aarteil S."/>
            <person name="Calhoun S."/>
            <person name="Kuo A."/>
            <person name="Mondo S."/>
            <person name="Pangilinan J."/>
            <person name="Riley R."/>
            <person name="Labutti K."/>
            <person name="Andreopoulos B."/>
            <person name="Lipzen A."/>
            <person name="Chen C."/>
            <person name="Yanf M."/>
            <person name="Daum C."/>
            <person name="Ng V."/>
            <person name="Clum A."/>
            <person name="Steindorff A."/>
            <person name="Ohm R."/>
            <person name="Martin F."/>
            <person name="Silar P."/>
            <person name="Natvig D."/>
            <person name="Lalanne C."/>
            <person name="Gautier V."/>
            <person name="Ament-Velasquez S.L."/>
            <person name="Kruys A."/>
            <person name="Hutchinson M.I."/>
            <person name="Powell A.J."/>
            <person name="Barry K."/>
            <person name="Miller A.N."/>
            <person name="Grigoriev I.V."/>
            <person name="Debuchy R."/>
            <person name="Gladieux P."/>
            <person name="Thoren M.H."/>
            <person name="Johannesson H."/>
        </authorList>
    </citation>
    <scope>NUCLEOTIDE SEQUENCE</scope>
    <source>
        <strain evidence="2">CBS 118394</strain>
    </source>
</reference>
<comment type="caution">
    <text evidence="2">The sequence shown here is derived from an EMBL/GenBank/DDBJ whole genome shotgun (WGS) entry which is preliminary data.</text>
</comment>
<dbReference type="Proteomes" id="UP001283341">
    <property type="component" value="Unassembled WGS sequence"/>
</dbReference>
<evidence type="ECO:0000256" key="1">
    <source>
        <dbReference type="SAM" id="MobiDB-lite"/>
    </source>
</evidence>
<name>A0AAE0HVK2_9PEZI</name>
<sequence>MRTSINTDTLPSKRSFYSQVPEVDGIGIQGLLSHGYKQTTWSALSWCRAAKEGWERKRERKRAGMMSLAGLRLWSNFRGGQSGRRPAAGQLVGGGGVWEETWSRLKASMRSCLCPLTIFLRLVAKSLTRLRIDININLQNISQKHGKTNEEILEKKEGRGSIGEDPSDRGNSLQVK</sequence>
<feature type="compositionally biased region" description="Basic and acidic residues" evidence="1">
    <location>
        <begin position="149"/>
        <end position="159"/>
    </location>
</feature>
<organism evidence="2 3">
    <name type="scientific">Apodospora peruviana</name>
    <dbReference type="NCBI Taxonomy" id="516989"/>
    <lineage>
        <taxon>Eukaryota</taxon>
        <taxon>Fungi</taxon>
        <taxon>Dikarya</taxon>
        <taxon>Ascomycota</taxon>
        <taxon>Pezizomycotina</taxon>
        <taxon>Sordariomycetes</taxon>
        <taxon>Sordariomycetidae</taxon>
        <taxon>Sordariales</taxon>
        <taxon>Lasiosphaeriaceae</taxon>
        <taxon>Apodospora</taxon>
    </lineage>
</organism>
<accession>A0AAE0HVK2</accession>
<evidence type="ECO:0000313" key="3">
    <source>
        <dbReference type="Proteomes" id="UP001283341"/>
    </source>
</evidence>
<keyword evidence="3" id="KW-1185">Reference proteome</keyword>
<dbReference type="AlphaFoldDB" id="A0AAE0HVK2"/>
<evidence type="ECO:0000313" key="2">
    <source>
        <dbReference type="EMBL" id="KAK3313334.1"/>
    </source>
</evidence>
<gene>
    <name evidence="2" type="ORF">B0H66DRAFT_349294</name>
</gene>
<feature type="region of interest" description="Disordered" evidence="1">
    <location>
        <begin position="149"/>
        <end position="176"/>
    </location>
</feature>
<reference evidence="2" key="1">
    <citation type="journal article" date="2023" name="Mol. Phylogenet. Evol.">
        <title>Genome-scale phylogeny and comparative genomics of the fungal order Sordariales.</title>
        <authorList>
            <person name="Hensen N."/>
            <person name="Bonometti L."/>
            <person name="Westerberg I."/>
            <person name="Brannstrom I.O."/>
            <person name="Guillou S."/>
            <person name="Cros-Aarteil S."/>
            <person name="Calhoun S."/>
            <person name="Haridas S."/>
            <person name="Kuo A."/>
            <person name="Mondo S."/>
            <person name="Pangilinan J."/>
            <person name="Riley R."/>
            <person name="LaButti K."/>
            <person name="Andreopoulos B."/>
            <person name="Lipzen A."/>
            <person name="Chen C."/>
            <person name="Yan M."/>
            <person name="Daum C."/>
            <person name="Ng V."/>
            <person name="Clum A."/>
            <person name="Steindorff A."/>
            <person name="Ohm R.A."/>
            <person name="Martin F."/>
            <person name="Silar P."/>
            <person name="Natvig D.O."/>
            <person name="Lalanne C."/>
            <person name="Gautier V."/>
            <person name="Ament-Velasquez S.L."/>
            <person name="Kruys A."/>
            <person name="Hutchinson M.I."/>
            <person name="Powell A.J."/>
            <person name="Barry K."/>
            <person name="Miller A.N."/>
            <person name="Grigoriev I.V."/>
            <person name="Debuchy R."/>
            <person name="Gladieux P."/>
            <person name="Hiltunen Thoren M."/>
            <person name="Johannesson H."/>
        </authorList>
    </citation>
    <scope>NUCLEOTIDE SEQUENCE</scope>
    <source>
        <strain evidence="2">CBS 118394</strain>
    </source>
</reference>
<dbReference type="EMBL" id="JAUEDM010000007">
    <property type="protein sequence ID" value="KAK3313334.1"/>
    <property type="molecule type" value="Genomic_DNA"/>
</dbReference>
<proteinExistence type="predicted"/>
<protein>
    <submittedName>
        <fullName evidence="2">Uncharacterized protein</fullName>
    </submittedName>
</protein>